<dbReference type="EMBL" id="FOLM01000024">
    <property type="protein sequence ID" value="SFD69776.1"/>
    <property type="molecule type" value="Genomic_DNA"/>
</dbReference>
<evidence type="ECO:0000313" key="3">
    <source>
        <dbReference type="Proteomes" id="UP000199207"/>
    </source>
</evidence>
<keyword evidence="1" id="KW-0472">Membrane</keyword>
<keyword evidence="1" id="KW-0812">Transmembrane</keyword>
<reference evidence="2 3" key="1">
    <citation type="submission" date="2016-10" db="EMBL/GenBank/DDBJ databases">
        <authorList>
            <person name="de Groot N.N."/>
        </authorList>
    </citation>
    <scope>NUCLEOTIDE SEQUENCE [LARGE SCALE GENOMIC DNA]</scope>
    <source>
        <strain evidence="2 3">CGMCC 4.5739</strain>
    </source>
</reference>
<accession>A0A1I1UG09</accession>
<protein>
    <submittedName>
        <fullName evidence="2">Uncharacterized protein</fullName>
    </submittedName>
</protein>
<dbReference type="RefSeq" id="WP_175541590.1">
    <property type="nucleotide sequence ID" value="NZ_FOLM01000024.1"/>
</dbReference>
<dbReference type="AlphaFoldDB" id="A0A1I1UG09"/>
<proteinExistence type="predicted"/>
<keyword evidence="1" id="KW-1133">Transmembrane helix</keyword>
<feature type="transmembrane region" description="Helical" evidence="1">
    <location>
        <begin position="59"/>
        <end position="80"/>
    </location>
</feature>
<keyword evidence="3" id="KW-1185">Reference proteome</keyword>
<organism evidence="2 3">
    <name type="scientific">Streptomyces aidingensis</name>
    <dbReference type="NCBI Taxonomy" id="910347"/>
    <lineage>
        <taxon>Bacteria</taxon>
        <taxon>Bacillati</taxon>
        <taxon>Actinomycetota</taxon>
        <taxon>Actinomycetes</taxon>
        <taxon>Kitasatosporales</taxon>
        <taxon>Streptomycetaceae</taxon>
        <taxon>Streptomyces</taxon>
    </lineage>
</organism>
<evidence type="ECO:0000313" key="2">
    <source>
        <dbReference type="EMBL" id="SFD69776.1"/>
    </source>
</evidence>
<evidence type="ECO:0000256" key="1">
    <source>
        <dbReference type="SAM" id="Phobius"/>
    </source>
</evidence>
<dbReference type="Proteomes" id="UP000199207">
    <property type="component" value="Unassembled WGS sequence"/>
</dbReference>
<sequence>MATLSAGRGVARFQVVGAHGDVIGTLVREKALRGRRLRTRWIVRQPGGPEAVGFKGRIVWWWAWWLLLPLMTMTLVFTVFDSTPANEGGIVRAPRRIRWRANGQVPLEFRSKGDQLHIHAQSVDWRLGGALAAGRGLRTLTGCRRPWPARVHLPSPADDSLVICRW</sequence>
<gene>
    <name evidence="2" type="ORF">SAMN05421773_12439</name>
</gene>
<name>A0A1I1UG09_9ACTN</name>